<keyword evidence="3" id="KW-1185">Reference proteome</keyword>
<name>A0AAV2S7E3_MEGNR</name>
<dbReference type="EMBL" id="CAXKWB010047070">
    <property type="protein sequence ID" value="CAL4164784.1"/>
    <property type="molecule type" value="Genomic_DNA"/>
</dbReference>
<feature type="region of interest" description="Disordered" evidence="1">
    <location>
        <begin position="206"/>
        <end position="230"/>
    </location>
</feature>
<feature type="non-terminal residue" evidence="2">
    <location>
        <position position="1"/>
    </location>
</feature>
<feature type="compositionally biased region" description="Low complexity" evidence="1">
    <location>
        <begin position="299"/>
        <end position="338"/>
    </location>
</feature>
<feature type="compositionally biased region" description="Basic and acidic residues" evidence="1">
    <location>
        <begin position="603"/>
        <end position="637"/>
    </location>
</feature>
<feature type="compositionally biased region" description="Basic and acidic residues" evidence="1">
    <location>
        <begin position="559"/>
        <end position="569"/>
    </location>
</feature>
<sequence length="707" mass="78876">FQLVHCDAIPLLISRLSEHRQEPPLRTALLRALVGVEHCYSGRDLVLKNYLAAKILPELTEQFDEIMSEYRSIRRAHIDGQCIHSVISSKIKKETVSEEISNGKKENQQASLTQEKNCDFENSSIKSEVNLSKNSCLPDSDSSHIIKAEFISQEDSINNSKVSELEKLQKDKDSFKTEKHSDVNKNIQSIASTSKAAIKISFNDCGSGENSEDSVPETSGSSSSNSSPFVGSVTKKLLNLQQLSSGISFPHLSVKNFESKGKLNEISSPSSPEDSCSSHQKSPRSTSPPIGYNPKNPGSLSCSPRSYYSSSPSNSPSCSPPHVRSDSPTFSPPFFSASYVSPPHNLPPWNFDSSSSSSPSVSSKVSSPPYNMSSPPRSTSPIKVPSDWEYDDDDDDNMDEESRDMDGRFSPTVPDIEAIEGEEGEDDDAERFQTPEVNKEPIPGCSLETNLTSVFKPIKEEPASPNPYDDKYLENNVKEDSFNKVKEIKSDHSLFGSFIKKEIKLENDKDFPSCSNFVKEIKQEIEDIKPKIENIKNEQCIKEELYNKSENPSNSLKEMANDNIKKETGGTKQEVNHSNISEDCNFLSVKRPRSPEENQETIGTKKVENKRQRYESRSFEKSFSDNIKDEKNIKSEFLESSATFKNSPAEGKDYCSDNASSSGPSSSEVSNQENKQVETPKSPFVEFNKIKFRVGKRGVAKRQQYHK</sequence>
<feature type="compositionally biased region" description="Low complexity" evidence="1">
    <location>
        <begin position="267"/>
        <end position="278"/>
    </location>
</feature>
<organism evidence="2 3">
    <name type="scientific">Meganyctiphanes norvegica</name>
    <name type="common">Northern krill</name>
    <name type="synonym">Thysanopoda norvegica</name>
    <dbReference type="NCBI Taxonomy" id="48144"/>
    <lineage>
        <taxon>Eukaryota</taxon>
        <taxon>Metazoa</taxon>
        <taxon>Ecdysozoa</taxon>
        <taxon>Arthropoda</taxon>
        <taxon>Crustacea</taxon>
        <taxon>Multicrustacea</taxon>
        <taxon>Malacostraca</taxon>
        <taxon>Eumalacostraca</taxon>
        <taxon>Eucarida</taxon>
        <taxon>Euphausiacea</taxon>
        <taxon>Euphausiidae</taxon>
        <taxon>Meganyctiphanes</taxon>
    </lineage>
</organism>
<reference evidence="2 3" key="1">
    <citation type="submission" date="2024-05" db="EMBL/GenBank/DDBJ databases">
        <authorList>
            <person name="Wallberg A."/>
        </authorList>
    </citation>
    <scope>NUCLEOTIDE SEQUENCE [LARGE SCALE GENOMIC DNA]</scope>
</reference>
<feature type="compositionally biased region" description="Low complexity" evidence="1">
    <location>
        <begin position="216"/>
        <end position="230"/>
    </location>
</feature>
<proteinExistence type="predicted"/>
<feature type="compositionally biased region" description="Acidic residues" evidence="1">
    <location>
        <begin position="417"/>
        <end position="429"/>
    </location>
</feature>
<feature type="compositionally biased region" description="Low complexity" evidence="1">
    <location>
        <begin position="353"/>
        <end position="369"/>
    </location>
</feature>
<feature type="compositionally biased region" description="Polar residues" evidence="1">
    <location>
        <begin position="570"/>
        <end position="582"/>
    </location>
</feature>
<gene>
    <name evidence="2" type="ORF">MNOR_LOCUS33177</name>
</gene>
<evidence type="ECO:0000313" key="3">
    <source>
        <dbReference type="Proteomes" id="UP001497623"/>
    </source>
</evidence>
<feature type="region of interest" description="Disordered" evidence="1">
    <location>
        <begin position="262"/>
        <end position="431"/>
    </location>
</feature>
<accession>A0AAV2S7E3</accession>
<dbReference type="AlphaFoldDB" id="A0AAV2S7E3"/>
<dbReference type="Proteomes" id="UP001497623">
    <property type="component" value="Unassembled WGS sequence"/>
</dbReference>
<feature type="non-terminal residue" evidence="2">
    <location>
        <position position="707"/>
    </location>
</feature>
<feature type="compositionally biased region" description="Polar residues" evidence="1">
    <location>
        <begin position="279"/>
        <end position="288"/>
    </location>
</feature>
<evidence type="ECO:0000256" key="1">
    <source>
        <dbReference type="SAM" id="MobiDB-lite"/>
    </source>
</evidence>
<feature type="compositionally biased region" description="Polar residues" evidence="1">
    <location>
        <begin position="370"/>
        <end position="381"/>
    </location>
</feature>
<feature type="compositionally biased region" description="Acidic residues" evidence="1">
    <location>
        <begin position="388"/>
        <end position="403"/>
    </location>
</feature>
<feature type="compositionally biased region" description="Low complexity" evidence="1">
    <location>
        <begin position="656"/>
        <end position="670"/>
    </location>
</feature>
<protein>
    <submittedName>
        <fullName evidence="2">Uncharacterized protein</fullName>
    </submittedName>
</protein>
<evidence type="ECO:0000313" key="2">
    <source>
        <dbReference type="EMBL" id="CAL4164784.1"/>
    </source>
</evidence>
<comment type="caution">
    <text evidence="2">The sequence shown here is derived from an EMBL/GenBank/DDBJ whole genome shotgun (WGS) entry which is preliminary data.</text>
</comment>
<feature type="region of interest" description="Disordered" evidence="1">
    <location>
        <begin position="550"/>
        <end position="682"/>
    </location>
</feature>